<reference evidence="1" key="1">
    <citation type="submission" date="2022-08" db="EMBL/GenBank/DDBJ databases">
        <authorList>
            <person name="Kallberg Y."/>
            <person name="Tangrot J."/>
            <person name="Rosling A."/>
        </authorList>
    </citation>
    <scope>NUCLEOTIDE SEQUENCE</scope>
    <source>
        <strain evidence="1">Wild A</strain>
    </source>
</reference>
<name>A0A9W4T8P3_9GLOM</name>
<keyword evidence="2" id="KW-1185">Reference proteome</keyword>
<evidence type="ECO:0000313" key="2">
    <source>
        <dbReference type="Proteomes" id="UP001153678"/>
    </source>
</evidence>
<accession>A0A9W4T8P3</accession>
<proteinExistence type="predicted"/>
<dbReference type="EMBL" id="CAMKVN010010883">
    <property type="protein sequence ID" value="CAI2194429.1"/>
    <property type="molecule type" value="Genomic_DNA"/>
</dbReference>
<protein>
    <submittedName>
        <fullName evidence="1">547_t:CDS:1</fullName>
    </submittedName>
</protein>
<dbReference type="Proteomes" id="UP001153678">
    <property type="component" value="Unassembled WGS sequence"/>
</dbReference>
<dbReference type="AlphaFoldDB" id="A0A9W4T8P3"/>
<dbReference type="OrthoDB" id="2411858at2759"/>
<gene>
    <name evidence="1" type="ORF">FWILDA_LOCUS16573</name>
</gene>
<sequence>PIIFTITLKEIYDIFNEDHVLEYTYKPAKHRLYYDEKSARDPSILWLEAIKFFT</sequence>
<organism evidence="1 2">
    <name type="scientific">Funneliformis geosporum</name>
    <dbReference type="NCBI Taxonomy" id="1117311"/>
    <lineage>
        <taxon>Eukaryota</taxon>
        <taxon>Fungi</taxon>
        <taxon>Fungi incertae sedis</taxon>
        <taxon>Mucoromycota</taxon>
        <taxon>Glomeromycotina</taxon>
        <taxon>Glomeromycetes</taxon>
        <taxon>Glomerales</taxon>
        <taxon>Glomeraceae</taxon>
        <taxon>Funneliformis</taxon>
    </lineage>
</organism>
<comment type="caution">
    <text evidence="1">The sequence shown here is derived from an EMBL/GenBank/DDBJ whole genome shotgun (WGS) entry which is preliminary data.</text>
</comment>
<evidence type="ECO:0000313" key="1">
    <source>
        <dbReference type="EMBL" id="CAI2194429.1"/>
    </source>
</evidence>
<feature type="non-terminal residue" evidence="1">
    <location>
        <position position="1"/>
    </location>
</feature>